<evidence type="ECO:0000313" key="1">
    <source>
        <dbReference type="EMBL" id="KAJ8721072.1"/>
    </source>
</evidence>
<accession>A0ACC2QQF1</accession>
<dbReference type="Proteomes" id="UP001231649">
    <property type="component" value="Chromosome 19"/>
</dbReference>
<proteinExistence type="predicted"/>
<reference evidence="1" key="1">
    <citation type="submission" date="2023-03" db="EMBL/GenBank/DDBJ databases">
        <title>Chromosome-level genomes of two armyworms, Mythimna separata and Mythimna loreyi, provide insights into the biosynthesis and reception of sex pheromones.</title>
        <authorList>
            <person name="Zhao H."/>
        </authorList>
    </citation>
    <scope>NUCLEOTIDE SEQUENCE</scope>
    <source>
        <strain evidence="1">BeijingLab</strain>
    </source>
</reference>
<organism evidence="1 2">
    <name type="scientific">Mythimna loreyi</name>
    <dbReference type="NCBI Taxonomy" id="667449"/>
    <lineage>
        <taxon>Eukaryota</taxon>
        <taxon>Metazoa</taxon>
        <taxon>Ecdysozoa</taxon>
        <taxon>Arthropoda</taxon>
        <taxon>Hexapoda</taxon>
        <taxon>Insecta</taxon>
        <taxon>Pterygota</taxon>
        <taxon>Neoptera</taxon>
        <taxon>Endopterygota</taxon>
        <taxon>Lepidoptera</taxon>
        <taxon>Glossata</taxon>
        <taxon>Ditrysia</taxon>
        <taxon>Noctuoidea</taxon>
        <taxon>Noctuidae</taxon>
        <taxon>Noctuinae</taxon>
        <taxon>Hadenini</taxon>
        <taxon>Mythimna</taxon>
    </lineage>
</organism>
<protein>
    <submittedName>
        <fullName evidence="1">Uncharacterized protein</fullName>
    </submittedName>
</protein>
<comment type="caution">
    <text evidence="1">The sequence shown here is derived from an EMBL/GenBank/DDBJ whole genome shotgun (WGS) entry which is preliminary data.</text>
</comment>
<keyword evidence="2" id="KW-1185">Reference proteome</keyword>
<evidence type="ECO:0000313" key="2">
    <source>
        <dbReference type="Proteomes" id="UP001231649"/>
    </source>
</evidence>
<name>A0ACC2QQF1_9NEOP</name>
<dbReference type="EMBL" id="CM056795">
    <property type="protein sequence ID" value="KAJ8721072.1"/>
    <property type="molecule type" value="Genomic_DNA"/>
</dbReference>
<sequence>MLEVLKEKEKLLANNKAKINKKKAKINKKIEKKERKIKKNAKDSETDTTDVDSDNEVHYANSDESEWVEEEAEVLTESDNEAVMADINKENEPGEEIGLDIHINQCVIVKYTLVKGHKYYVGFVQKQIDSRWEVKFVRRKGTAFAWPIIEDIDTITADSVVKVLPNPTITKRGIIYLDFKFRNMTIS</sequence>
<gene>
    <name evidence="1" type="ORF">PYW08_006537</name>
</gene>